<evidence type="ECO:0000313" key="2">
    <source>
        <dbReference type="EMBL" id="NAS20744.1"/>
    </source>
</evidence>
<dbReference type="AlphaFoldDB" id="A0A7C9J9U2"/>
<dbReference type="Gene3D" id="1.10.630.10">
    <property type="entry name" value="Cytochrome P450"/>
    <property type="match status" value="1"/>
</dbReference>
<dbReference type="InterPro" id="IPR001128">
    <property type="entry name" value="Cyt_P450"/>
</dbReference>
<name>A0A7C9J9U2_9ACTN</name>
<dbReference type="PANTHER" id="PTHR46696">
    <property type="entry name" value="P450, PUTATIVE (EUROFUNG)-RELATED"/>
    <property type="match status" value="1"/>
</dbReference>
<reference evidence="2 3" key="1">
    <citation type="submission" date="2020-01" db="EMBL/GenBank/DDBJ databases">
        <title>Herbidospora sp. NEAU-GS84 nov., a novel actinomycete isolated from soil.</title>
        <authorList>
            <person name="Han L."/>
        </authorList>
    </citation>
    <scope>NUCLEOTIDE SEQUENCE [LARGE SCALE GENOMIC DNA]</scope>
    <source>
        <strain evidence="2 3">NEAU-GS84</strain>
    </source>
</reference>
<dbReference type="Pfam" id="PF00067">
    <property type="entry name" value="p450"/>
    <property type="match status" value="1"/>
</dbReference>
<dbReference type="EMBL" id="WXEW01000001">
    <property type="protein sequence ID" value="NAS20744.1"/>
    <property type="molecule type" value="Genomic_DNA"/>
</dbReference>
<gene>
    <name evidence="2" type="ORF">GT755_03485</name>
</gene>
<dbReference type="GO" id="GO:0016705">
    <property type="term" value="F:oxidoreductase activity, acting on paired donors, with incorporation or reduction of molecular oxygen"/>
    <property type="evidence" value="ECO:0007669"/>
    <property type="project" value="InterPro"/>
</dbReference>
<accession>A0A7C9J9U2</accession>
<dbReference type="RefSeq" id="WP_161478212.1">
    <property type="nucleotide sequence ID" value="NZ_WXEW01000001.1"/>
</dbReference>
<evidence type="ECO:0000256" key="1">
    <source>
        <dbReference type="ARBA" id="ARBA00010617"/>
    </source>
</evidence>
<evidence type="ECO:0000313" key="3">
    <source>
        <dbReference type="Proteomes" id="UP000479526"/>
    </source>
</evidence>
<dbReference type="Proteomes" id="UP000479526">
    <property type="component" value="Unassembled WGS sequence"/>
</dbReference>
<sequence>MTEGSDSLQPGNTVGEFSAFNPYAMTTATFYQTLAKAREIEPIFYSDVLGSWVATRYDDVVRITQDPETFSSRSVFPKPTGLPGAAQDAMDFLFAKSVLILGDPPEHGPVRRIVHEGFKPRVVAAFEPQARALIAGKVDRLPDGRFDLVSGLAFETALAVLMRFMGIPADQYEFVREWRESSQMLLLGSAGLDTDRLLALGETYMRGVEYFVGLSEERRAAPGDDFMSLMTGIEIGGRRLDDEEVVGQVVTLFGAGTESTANSLVNIVLALLEEPGRWDRLVRGEIDADKAATEGLRYDIPGFGVFRAVTRDTRFGDVSFRAGDLVLLSFAAANHDPKYFSDPDEFRLDRPVRADLTYGYGIHNCVGAAIAKLTLNLTLTALVRRFPRLRLLPDQEMTYQVNSISRVLAALWLDGDPC</sequence>
<dbReference type="GO" id="GO:0004497">
    <property type="term" value="F:monooxygenase activity"/>
    <property type="evidence" value="ECO:0007669"/>
    <property type="project" value="InterPro"/>
</dbReference>
<dbReference type="PRINTS" id="PR00359">
    <property type="entry name" value="BP450"/>
</dbReference>
<dbReference type="InterPro" id="IPR036396">
    <property type="entry name" value="Cyt_P450_sf"/>
</dbReference>
<organism evidence="2 3">
    <name type="scientific">Herbidospora solisilvae</name>
    <dbReference type="NCBI Taxonomy" id="2696284"/>
    <lineage>
        <taxon>Bacteria</taxon>
        <taxon>Bacillati</taxon>
        <taxon>Actinomycetota</taxon>
        <taxon>Actinomycetes</taxon>
        <taxon>Streptosporangiales</taxon>
        <taxon>Streptosporangiaceae</taxon>
        <taxon>Herbidospora</taxon>
    </lineage>
</organism>
<dbReference type="PANTHER" id="PTHR46696:SF6">
    <property type="entry name" value="P450, PUTATIVE (EUROFUNG)-RELATED"/>
    <property type="match status" value="1"/>
</dbReference>
<dbReference type="GO" id="GO:0020037">
    <property type="term" value="F:heme binding"/>
    <property type="evidence" value="ECO:0007669"/>
    <property type="project" value="InterPro"/>
</dbReference>
<comment type="caution">
    <text evidence="2">The sequence shown here is derived from an EMBL/GenBank/DDBJ whole genome shotgun (WGS) entry which is preliminary data.</text>
</comment>
<comment type="similarity">
    <text evidence="1">Belongs to the cytochrome P450 family.</text>
</comment>
<dbReference type="SUPFAM" id="SSF48264">
    <property type="entry name" value="Cytochrome P450"/>
    <property type="match status" value="1"/>
</dbReference>
<protein>
    <submittedName>
        <fullName evidence="2">Cytochrome P450</fullName>
    </submittedName>
</protein>
<dbReference type="GO" id="GO:0005506">
    <property type="term" value="F:iron ion binding"/>
    <property type="evidence" value="ECO:0007669"/>
    <property type="project" value="InterPro"/>
</dbReference>
<dbReference type="InterPro" id="IPR002397">
    <property type="entry name" value="Cyt_P450_B"/>
</dbReference>
<keyword evidence="3" id="KW-1185">Reference proteome</keyword>
<proteinExistence type="inferred from homology"/>